<dbReference type="PROSITE" id="PS50835">
    <property type="entry name" value="IG_LIKE"/>
    <property type="match status" value="5"/>
</dbReference>
<feature type="domain" description="Ig-like" evidence="5">
    <location>
        <begin position="410"/>
        <end position="483"/>
    </location>
</feature>
<dbReference type="PROSITE" id="PS50853">
    <property type="entry name" value="FN3"/>
    <property type="match status" value="1"/>
</dbReference>
<dbReference type="InterPro" id="IPR036179">
    <property type="entry name" value="Ig-like_dom_sf"/>
</dbReference>
<dbReference type="Proteomes" id="UP000694941">
    <property type="component" value="Unplaced"/>
</dbReference>
<dbReference type="InterPro" id="IPR013783">
    <property type="entry name" value="Ig-like_fold"/>
</dbReference>
<dbReference type="Pfam" id="PF08205">
    <property type="entry name" value="C2-set_2"/>
    <property type="match status" value="1"/>
</dbReference>
<reference evidence="8" key="1">
    <citation type="submission" date="2025-08" db="UniProtKB">
        <authorList>
            <consortium name="RefSeq"/>
        </authorList>
    </citation>
    <scope>IDENTIFICATION</scope>
    <source>
        <tissue evidence="8">Muscle</tissue>
    </source>
</reference>
<dbReference type="InterPro" id="IPR003598">
    <property type="entry name" value="Ig_sub2"/>
</dbReference>
<dbReference type="SMART" id="SM00409">
    <property type="entry name" value="IG"/>
    <property type="match status" value="4"/>
</dbReference>
<sequence length="659" mass="74261">MGLEEEEVELPCNITAIPEDDIPTLVFWYKNNITTPIYTLDARKGSLSLARHASVYEAVRVYFATDTEPAVLRFKKLNRGDQGSYRCRADFDRARTRYTDSVLKVIEPPKKPVIKDHNGKILRSLIGPYNEGHSLFIYCDVVGGVPSPNVTWWRESVLLDDTFNITEKGTITNELMIPALQRHDLMAAFSCRASNYDQISPLSSTVTVDMNFRPLDLRIAKEPATFSAGKTSKLECQAVGSRPAAILTWRLNGVELKTAKTSVSVDGNVTTSVLTLKPSVTDNGKTVTCTAENLLITDSILKDERILNVYYAPHISINSSWDVNNPIVKKGHDVFFDCKIRANPWITDFHWLFEEEELHTNKTAGIIISNYTLVLQKVDRSKRGRYVCKAKNIEGVGESPPIHLRVEFAPVCKPGQRTVYGTAVHETVRVLCEVDADPEEVTFRWMFNNSRGKREVLSFKDDFTRSVASFIPQSQEDYGTLVCWGSNRVGVQKEPCFYNVIAVGPPAMPVNCTVRNITTSSVDIGCLEGYNGGLSQHFVVELHENNLDRIHTNMTAKKPDFVIERLPQNTRLQIIVYAVNAKGRSESWTRNVYTLSTLEDVEEPKDQWFVEFRPILVTLVTIVAGLIFVILVIILLVKVRSRKHGKRNADKTVVGEELW</sequence>
<keyword evidence="4" id="KW-0812">Transmembrane</keyword>
<dbReference type="InterPro" id="IPR003599">
    <property type="entry name" value="Ig_sub"/>
</dbReference>
<dbReference type="PANTHER" id="PTHR23278:SF19">
    <property type="entry name" value="OBSCURIN"/>
    <property type="match status" value="1"/>
</dbReference>
<proteinExistence type="predicted"/>
<evidence type="ECO:0000259" key="5">
    <source>
        <dbReference type="PROSITE" id="PS50835"/>
    </source>
</evidence>
<dbReference type="SUPFAM" id="SSF49265">
    <property type="entry name" value="Fibronectin type III"/>
    <property type="match status" value="1"/>
</dbReference>
<accession>A0ABM1TPM7</accession>
<gene>
    <name evidence="8" type="primary">LOC106473733</name>
</gene>
<feature type="domain" description="Ig-like" evidence="5">
    <location>
        <begin position="1"/>
        <end position="103"/>
    </location>
</feature>
<dbReference type="GeneID" id="106473733"/>
<evidence type="ECO:0000256" key="1">
    <source>
        <dbReference type="ARBA" id="ARBA00004167"/>
    </source>
</evidence>
<dbReference type="InterPro" id="IPR007110">
    <property type="entry name" value="Ig-like_dom"/>
</dbReference>
<dbReference type="InterPro" id="IPR036116">
    <property type="entry name" value="FN3_sf"/>
</dbReference>
<dbReference type="PANTHER" id="PTHR23278">
    <property type="entry name" value="SIDESTEP PROTEIN"/>
    <property type="match status" value="1"/>
</dbReference>
<feature type="domain" description="Fibronectin type-III" evidence="6">
    <location>
        <begin position="508"/>
        <end position="600"/>
    </location>
</feature>
<dbReference type="RefSeq" id="XP_022257833.1">
    <property type="nucleotide sequence ID" value="XM_022402125.1"/>
</dbReference>
<dbReference type="InterPro" id="IPR003961">
    <property type="entry name" value="FN3_dom"/>
</dbReference>
<evidence type="ECO:0000313" key="8">
    <source>
        <dbReference type="RefSeq" id="XP_022257833.1"/>
    </source>
</evidence>
<dbReference type="CDD" id="cd00096">
    <property type="entry name" value="Ig"/>
    <property type="match status" value="1"/>
</dbReference>
<keyword evidence="2 4" id="KW-0472">Membrane</keyword>
<feature type="domain" description="Ig-like" evidence="5">
    <location>
        <begin position="109"/>
        <end position="207"/>
    </location>
</feature>
<dbReference type="Pfam" id="PF13927">
    <property type="entry name" value="Ig_3"/>
    <property type="match status" value="1"/>
</dbReference>
<feature type="transmembrane region" description="Helical" evidence="4">
    <location>
        <begin position="615"/>
        <end position="637"/>
    </location>
</feature>
<feature type="domain" description="Ig-like" evidence="5">
    <location>
        <begin position="313"/>
        <end position="405"/>
    </location>
</feature>
<keyword evidence="4" id="KW-1133">Transmembrane helix</keyword>
<dbReference type="SMART" id="SM00408">
    <property type="entry name" value="IGc2"/>
    <property type="match status" value="4"/>
</dbReference>
<feature type="domain" description="Ig-like" evidence="5">
    <location>
        <begin position="214"/>
        <end position="308"/>
    </location>
</feature>
<evidence type="ECO:0000259" key="6">
    <source>
        <dbReference type="PROSITE" id="PS50853"/>
    </source>
</evidence>
<keyword evidence="3" id="KW-1015">Disulfide bond</keyword>
<name>A0ABM1TPM7_LIMPO</name>
<protein>
    <submittedName>
        <fullName evidence="8">Hemicentin-2-like</fullName>
    </submittedName>
</protein>
<evidence type="ECO:0000256" key="2">
    <source>
        <dbReference type="ARBA" id="ARBA00023136"/>
    </source>
</evidence>
<evidence type="ECO:0000313" key="7">
    <source>
        <dbReference type="Proteomes" id="UP000694941"/>
    </source>
</evidence>
<keyword evidence="7" id="KW-1185">Reference proteome</keyword>
<evidence type="ECO:0000256" key="3">
    <source>
        <dbReference type="ARBA" id="ARBA00023157"/>
    </source>
</evidence>
<dbReference type="InterPro" id="IPR013162">
    <property type="entry name" value="CD80_C2-set"/>
</dbReference>
<dbReference type="Gene3D" id="2.60.40.10">
    <property type="entry name" value="Immunoglobulins"/>
    <property type="match status" value="6"/>
</dbReference>
<dbReference type="CDD" id="cd00063">
    <property type="entry name" value="FN3"/>
    <property type="match status" value="1"/>
</dbReference>
<organism evidence="7 8">
    <name type="scientific">Limulus polyphemus</name>
    <name type="common">Atlantic horseshoe crab</name>
    <dbReference type="NCBI Taxonomy" id="6850"/>
    <lineage>
        <taxon>Eukaryota</taxon>
        <taxon>Metazoa</taxon>
        <taxon>Ecdysozoa</taxon>
        <taxon>Arthropoda</taxon>
        <taxon>Chelicerata</taxon>
        <taxon>Merostomata</taxon>
        <taxon>Xiphosura</taxon>
        <taxon>Limulidae</taxon>
        <taxon>Limulus</taxon>
    </lineage>
</organism>
<comment type="subcellular location">
    <subcellularLocation>
        <location evidence="1">Membrane</location>
        <topology evidence="1">Single-pass membrane protein</topology>
    </subcellularLocation>
</comment>
<dbReference type="SUPFAM" id="SSF48726">
    <property type="entry name" value="Immunoglobulin"/>
    <property type="match status" value="5"/>
</dbReference>
<evidence type="ECO:0000256" key="4">
    <source>
        <dbReference type="SAM" id="Phobius"/>
    </source>
</evidence>